<name>A0AAX2J381_KINKI</name>
<organism evidence="1 2">
    <name type="scientific">Kingella kingae</name>
    <dbReference type="NCBI Taxonomy" id="504"/>
    <lineage>
        <taxon>Bacteria</taxon>
        <taxon>Pseudomonadati</taxon>
        <taxon>Pseudomonadota</taxon>
        <taxon>Betaproteobacteria</taxon>
        <taxon>Neisseriales</taxon>
        <taxon>Neisseriaceae</taxon>
        <taxon>Kingella</taxon>
    </lineage>
</organism>
<dbReference type="Proteomes" id="UP000248598">
    <property type="component" value="Chromosome 1"/>
</dbReference>
<dbReference type="EMBL" id="LS483426">
    <property type="protein sequence ID" value="SQH24944.1"/>
    <property type="molecule type" value="Genomic_DNA"/>
</dbReference>
<protein>
    <submittedName>
        <fullName evidence="1">Uncharacterized protein</fullName>
    </submittedName>
</protein>
<reference evidence="1 2" key="1">
    <citation type="submission" date="2018-06" db="EMBL/GenBank/DDBJ databases">
        <authorList>
            <consortium name="Pathogen Informatics"/>
            <person name="Doyle S."/>
        </authorList>
    </citation>
    <scope>NUCLEOTIDE SEQUENCE [LARGE SCALE GENOMIC DNA]</scope>
    <source>
        <strain evidence="1 2">NCTC10529</strain>
    </source>
</reference>
<evidence type="ECO:0000313" key="1">
    <source>
        <dbReference type="EMBL" id="SQH24944.1"/>
    </source>
</evidence>
<accession>A0AAX2J381</accession>
<proteinExistence type="predicted"/>
<dbReference type="AlphaFoldDB" id="A0AAX2J381"/>
<sequence>MKLKNILSGLCIALMLAQLAWAKKSDQRIIC</sequence>
<gene>
    <name evidence="1" type="ORF">NCTC10529_01139</name>
</gene>
<evidence type="ECO:0000313" key="2">
    <source>
        <dbReference type="Proteomes" id="UP000248598"/>
    </source>
</evidence>